<dbReference type="GO" id="GO:0005634">
    <property type="term" value="C:nucleus"/>
    <property type="evidence" value="ECO:0007669"/>
    <property type="project" value="TreeGrafter"/>
</dbReference>
<feature type="repeat" description="ANK" evidence="3">
    <location>
        <begin position="303"/>
        <end position="324"/>
    </location>
</feature>
<comment type="caution">
    <text evidence="5">The sequence shown here is derived from an EMBL/GenBank/DDBJ whole genome shotgun (WGS) entry which is preliminary data.</text>
</comment>
<evidence type="ECO:0000256" key="3">
    <source>
        <dbReference type="PROSITE-ProRule" id="PRU00023"/>
    </source>
</evidence>
<evidence type="ECO:0000313" key="5">
    <source>
        <dbReference type="EMBL" id="CAJ1966694.1"/>
    </source>
</evidence>
<keyword evidence="1" id="KW-0677">Repeat</keyword>
<dbReference type="InterPro" id="IPR050776">
    <property type="entry name" value="Ank_Repeat/CDKN_Inhibitor"/>
</dbReference>
<evidence type="ECO:0000256" key="1">
    <source>
        <dbReference type="ARBA" id="ARBA00022737"/>
    </source>
</evidence>
<feature type="repeat" description="ANK" evidence="3">
    <location>
        <begin position="339"/>
        <end position="371"/>
    </location>
</feature>
<proteinExistence type="predicted"/>
<dbReference type="SUPFAM" id="SSF48403">
    <property type="entry name" value="Ankyrin repeat"/>
    <property type="match status" value="1"/>
</dbReference>
<dbReference type="PANTHER" id="PTHR24201:SF16">
    <property type="entry name" value="ANKYRIN-1-LIKE-RELATED"/>
    <property type="match status" value="1"/>
</dbReference>
<protein>
    <submittedName>
        <fullName evidence="5">Uncharacterized protein</fullName>
    </submittedName>
</protein>
<evidence type="ECO:0000256" key="2">
    <source>
        <dbReference type="ARBA" id="ARBA00023043"/>
    </source>
</evidence>
<dbReference type="Pfam" id="PF00023">
    <property type="entry name" value="Ank"/>
    <property type="match status" value="1"/>
</dbReference>
<accession>A0AAD2G980</accession>
<organism evidence="5 6">
    <name type="scientific">Cylindrotheca closterium</name>
    <dbReference type="NCBI Taxonomy" id="2856"/>
    <lineage>
        <taxon>Eukaryota</taxon>
        <taxon>Sar</taxon>
        <taxon>Stramenopiles</taxon>
        <taxon>Ochrophyta</taxon>
        <taxon>Bacillariophyta</taxon>
        <taxon>Bacillariophyceae</taxon>
        <taxon>Bacillariophycidae</taxon>
        <taxon>Bacillariales</taxon>
        <taxon>Bacillariaceae</taxon>
        <taxon>Cylindrotheca</taxon>
    </lineage>
</organism>
<dbReference type="Proteomes" id="UP001295423">
    <property type="component" value="Unassembled WGS sequence"/>
</dbReference>
<feature type="compositionally biased region" description="Low complexity" evidence="4">
    <location>
        <begin position="203"/>
        <end position="213"/>
    </location>
</feature>
<dbReference type="PRINTS" id="PR01415">
    <property type="entry name" value="ANKYRIN"/>
</dbReference>
<sequence length="547" mass="60844">MTDERYLLEALGRYVNEAIIQVCGGGIQDQIEKDQLRDLARTTISFPNQTKLPPGIGGKPHDIEVKTALSLFHRWKRANKDTKVEVISDLGIVREVPTPRILAELLVTEFLEAACRQDSVVHDLRVQPSGVICIITYARSELLRQAGRLPCPHCCQWCKGTKGLWWHQQQKHKIEYSEATTVASSSVNELAIVVYSPNTVLRSNNTSTTNGSTEPLPVHGRQQQRQHHMTTDDPIEFAKNGDLDGLKNAVMYKGYQPLNDWDRRGANPLHWAAGSGHLDIVKYLVEDCHIDPNQGQRGKRSFSGRTALHWAARNGHLETVEYLVGNTLHPVNLETATIDGTTAFCWAAWQGHLHVMDLLYSKGCNIHTTNSFGCNPVLWCAQGKGEESTILEWLAEKQSRMDVTNHNGHGVLHKAAQRGWKVGCHWFVNKILQGNNRTGSSMTANEIANALRLVGPDTEGYCPSDLAGMEGNEELAKFLVGVELDVIERVATSNTGPLSLPEWLGDSRGTQAYCANEQFVWEPQGGIRRMKGKLSTITIKSIEAIKE</sequence>
<dbReference type="EMBL" id="CAKOGP040002313">
    <property type="protein sequence ID" value="CAJ1966694.1"/>
    <property type="molecule type" value="Genomic_DNA"/>
</dbReference>
<evidence type="ECO:0000313" key="6">
    <source>
        <dbReference type="Proteomes" id="UP001295423"/>
    </source>
</evidence>
<dbReference type="PROSITE" id="PS50088">
    <property type="entry name" value="ANK_REPEAT"/>
    <property type="match status" value="3"/>
</dbReference>
<name>A0AAD2G980_9STRA</name>
<keyword evidence="2 3" id="KW-0040">ANK repeat</keyword>
<dbReference type="Pfam" id="PF12796">
    <property type="entry name" value="Ank_2"/>
    <property type="match status" value="1"/>
</dbReference>
<dbReference type="Gene3D" id="1.25.40.20">
    <property type="entry name" value="Ankyrin repeat-containing domain"/>
    <property type="match status" value="1"/>
</dbReference>
<feature type="repeat" description="ANK" evidence="3">
    <location>
        <begin position="264"/>
        <end position="286"/>
    </location>
</feature>
<feature type="region of interest" description="Disordered" evidence="4">
    <location>
        <begin position="203"/>
        <end position="229"/>
    </location>
</feature>
<evidence type="ECO:0000256" key="4">
    <source>
        <dbReference type="SAM" id="MobiDB-lite"/>
    </source>
</evidence>
<keyword evidence="6" id="KW-1185">Reference proteome</keyword>
<dbReference type="SMART" id="SM00248">
    <property type="entry name" value="ANK"/>
    <property type="match status" value="4"/>
</dbReference>
<dbReference type="PROSITE" id="PS50297">
    <property type="entry name" value="ANK_REP_REGION"/>
    <property type="match status" value="2"/>
</dbReference>
<dbReference type="InterPro" id="IPR002110">
    <property type="entry name" value="Ankyrin_rpt"/>
</dbReference>
<dbReference type="InterPro" id="IPR036770">
    <property type="entry name" value="Ankyrin_rpt-contain_sf"/>
</dbReference>
<reference evidence="5" key="1">
    <citation type="submission" date="2023-08" db="EMBL/GenBank/DDBJ databases">
        <authorList>
            <person name="Audoor S."/>
            <person name="Bilcke G."/>
        </authorList>
    </citation>
    <scope>NUCLEOTIDE SEQUENCE</scope>
</reference>
<dbReference type="AlphaFoldDB" id="A0AAD2G980"/>
<dbReference type="PANTHER" id="PTHR24201">
    <property type="entry name" value="ANK_REP_REGION DOMAIN-CONTAINING PROTEIN"/>
    <property type="match status" value="1"/>
</dbReference>
<gene>
    <name evidence="5" type="ORF">CYCCA115_LOCUS22277</name>
</gene>